<proteinExistence type="predicted"/>
<evidence type="ECO:0000313" key="1">
    <source>
        <dbReference type="EMBL" id="KAI3694939.1"/>
    </source>
</evidence>
<comment type="caution">
    <text evidence="1">The sequence shown here is derived from an EMBL/GenBank/DDBJ whole genome shotgun (WGS) entry which is preliminary data.</text>
</comment>
<sequence length="254" mass="29289">MLRKLMLGNRYFGKGREDGGPGEEEVEHADSLWTILVHLNAFCVTDYFPWLRWITDFDGHEKIIRNAILTARKDQDPLIDERIQQWKDGIRTKQDDLLDHLILAGFDNVSNNIKWVIAEMIKQPRILDKVVHELDFVVGKERLVQETDLPNLSYIKACVKEALRLHPVAPFNVPHVITVDSSVAGYFIPKGSHVIVRRNPEVWNDPLTFNPDRHLNSDMEVVLTDHKLHVLFLHWSTWVPGSLVGVDHDHYASS</sequence>
<reference evidence="1 2" key="2">
    <citation type="journal article" date="2022" name="Mol. Ecol. Resour.">
        <title>The genomes of chicory, endive, great burdock and yacon provide insights into Asteraceae paleo-polyploidization history and plant inulin production.</title>
        <authorList>
            <person name="Fan W."/>
            <person name="Wang S."/>
            <person name="Wang H."/>
            <person name="Wang A."/>
            <person name="Jiang F."/>
            <person name="Liu H."/>
            <person name="Zhao H."/>
            <person name="Xu D."/>
            <person name="Zhang Y."/>
        </authorList>
    </citation>
    <scope>NUCLEOTIDE SEQUENCE [LARGE SCALE GENOMIC DNA]</scope>
    <source>
        <strain evidence="2">cv. Yunnan</strain>
        <tissue evidence="1">Leaves</tissue>
    </source>
</reference>
<name>A0ACB8ZB93_9ASTR</name>
<accession>A0ACB8ZB93</accession>
<gene>
    <name evidence="1" type="ORF">L1987_77923</name>
</gene>
<dbReference type="EMBL" id="CM042043">
    <property type="protein sequence ID" value="KAI3694939.1"/>
    <property type="molecule type" value="Genomic_DNA"/>
</dbReference>
<dbReference type="Proteomes" id="UP001056120">
    <property type="component" value="Linkage Group LG26"/>
</dbReference>
<keyword evidence="2" id="KW-1185">Reference proteome</keyword>
<reference evidence="2" key="1">
    <citation type="journal article" date="2022" name="Mol. Ecol. Resour.">
        <title>The genomes of chicory, endive, great burdock and yacon provide insights into Asteraceae palaeo-polyploidization history and plant inulin production.</title>
        <authorList>
            <person name="Fan W."/>
            <person name="Wang S."/>
            <person name="Wang H."/>
            <person name="Wang A."/>
            <person name="Jiang F."/>
            <person name="Liu H."/>
            <person name="Zhao H."/>
            <person name="Xu D."/>
            <person name="Zhang Y."/>
        </authorList>
    </citation>
    <scope>NUCLEOTIDE SEQUENCE [LARGE SCALE GENOMIC DNA]</scope>
    <source>
        <strain evidence="2">cv. Yunnan</strain>
    </source>
</reference>
<evidence type="ECO:0000313" key="2">
    <source>
        <dbReference type="Proteomes" id="UP001056120"/>
    </source>
</evidence>
<organism evidence="1 2">
    <name type="scientific">Smallanthus sonchifolius</name>
    <dbReference type="NCBI Taxonomy" id="185202"/>
    <lineage>
        <taxon>Eukaryota</taxon>
        <taxon>Viridiplantae</taxon>
        <taxon>Streptophyta</taxon>
        <taxon>Embryophyta</taxon>
        <taxon>Tracheophyta</taxon>
        <taxon>Spermatophyta</taxon>
        <taxon>Magnoliopsida</taxon>
        <taxon>eudicotyledons</taxon>
        <taxon>Gunneridae</taxon>
        <taxon>Pentapetalae</taxon>
        <taxon>asterids</taxon>
        <taxon>campanulids</taxon>
        <taxon>Asterales</taxon>
        <taxon>Asteraceae</taxon>
        <taxon>Asteroideae</taxon>
        <taxon>Heliantheae alliance</taxon>
        <taxon>Millerieae</taxon>
        <taxon>Smallanthus</taxon>
    </lineage>
</organism>
<protein>
    <submittedName>
        <fullName evidence="1">Uncharacterized protein</fullName>
    </submittedName>
</protein>